<dbReference type="Gene3D" id="3.40.50.360">
    <property type="match status" value="1"/>
</dbReference>
<dbReference type="PANTHER" id="PTHR30543">
    <property type="entry name" value="CHROMATE REDUCTASE"/>
    <property type="match status" value="1"/>
</dbReference>
<gene>
    <name evidence="2" type="ORF">SIN_0036</name>
</gene>
<sequence>MKFVGLVGSNYDQSYNRKLLEFIRRNFKLKFELEVLEIDEVPMFNQDEKWDESFQLRLLYNKLLVLMV</sequence>
<reference evidence="2" key="1">
    <citation type="submission" date="2010-09" db="EMBL/GenBank/DDBJ databases">
        <authorList>
            <person name="Daugherty S.C."/>
            <person name="Kilian M."/>
            <person name="Tettelin H."/>
        </authorList>
    </citation>
    <scope>NUCLEOTIDE SEQUENCE [LARGE SCALE GENOMIC DNA]</scope>
    <source>
        <strain evidence="2">SK1302</strain>
    </source>
</reference>
<dbReference type="Pfam" id="PF03358">
    <property type="entry name" value="FMN_red"/>
    <property type="match status" value="1"/>
</dbReference>
<evidence type="ECO:0000259" key="1">
    <source>
        <dbReference type="Pfam" id="PF03358"/>
    </source>
</evidence>
<evidence type="ECO:0000313" key="2">
    <source>
        <dbReference type="EMBL" id="EFO55254.1"/>
    </source>
</evidence>
<protein>
    <submittedName>
        <fullName evidence="2">NADPH-dependent fmn reductase domain protein</fullName>
    </submittedName>
</protein>
<dbReference type="SUPFAM" id="SSF52218">
    <property type="entry name" value="Flavoproteins"/>
    <property type="match status" value="1"/>
</dbReference>
<dbReference type="InterPro" id="IPR029039">
    <property type="entry name" value="Flavoprotein-like_sf"/>
</dbReference>
<dbReference type="InterPro" id="IPR050712">
    <property type="entry name" value="NAD(P)H-dep_reductase"/>
</dbReference>
<name>A0ABP2JAH4_9STRE</name>
<comment type="caution">
    <text evidence="2">The sequence shown here is derived from an EMBL/GenBank/DDBJ whole genome shotgun (WGS) entry which is preliminary data.</text>
</comment>
<dbReference type="EMBL" id="AEDY01000006">
    <property type="protein sequence ID" value="EFO55254.1"/>
    <property type="molecule type" value="Genomic_DNA"/>
</dbReference>
<dbReference type="PANTHER" id="PTHR30543:SF21">
    <property type="entry name" value="NAD(P)H-DEPENDENT FMN REDUCTASE LOT6"/>
    <property type="match status" value="1"/>
</dbReference>
<accession>A0ABP2JAH4</accession>
<organism evidence="2">
    <name type="scientific">Streptococcus infantis SK1302</name>
    <dbReference type="NCBI Taxonomy" id="871237"/>
    <lineage>
        <taxon>Bacteria</taxon>
        <taxon>Bacillati</taxon>
        <taxon>Bacillota</taxon>
        <taxon>Bacilli</taxon>
        <taxon>Lactobacillales</taxon>
        <taxon>Streptococcaceae</taxon>
        <taxon>Streptococcus</taxon>
    </lineage>
</organism>
<proteinExistence type="predicted"/>
<feature type="domain" description="NADPH-dependent FMN reductase-like" evidence="1">
    <location>
        <begin position="1"/>
        <end position="49"/>
    </location>
</feature>
<dbReference type="InterPro" id="IPR005025">
    <property type="entry name" value="FMN_Rdtase-like_dom"/>
</dbReference>